<evidence type="ECO:0000313" key="2">
    <source>
        <dbReference type="Proteomes" id="UP001497680"/>
    </source>
</evidence>
<evidence type="ECO:0000313" key="1">
    <source>
        <dbReference type="EMBL" id="KAI6091704.1"/>
    </source>
</evidence>
<sequence>MECPSKKVSYDGKGVEVEASINNQGWPSIDGSNMKKFEGRRKNIPKPLCLDRTSQFTEENILLRESKVSMSQPGFDWGLGCFGNATKIVETGKGETAELAWTDFHEVRTAKEFARDKRGFRDDGEWIHLQRLYQTDAKEKSELDLIDFHRRGEKASQVDSHQAAFQDESNGKYHEFRFLADLDNLESARPDEQNEVQNVTSSIVSTTRRPRVFMDWIEEADFMEANSTMAQGTRYYSAP</sequence>
<accession>A0ACC0DG18</accession>
<dbReference type="EMBL" id="MU394286">
    <property type="protein sequence ID" value="KAI6091704.1"/>
    <property type="molecule type" value="Genomic_DNA"/>
</dbReference>
<gene>
    <name evidence="1" type="ORF">F4821DRAFT_226692</name>
</gene>
<keyword evidence="2" id="KW-1185">Reference proteome</keyword>
<proteinExistence type="predicted"/>
<comment type="caution">
    <text evidence="1">The sequence shown here is derived from an EMBL/GenBank/DDBJ whole genome shotgun (WGS) entry which is preliminary data.</text>
</comment>
<protein>
    <submittedName>
        <fullName evidence="1">Uncharacterized protein</fullName>
    </submittedName>
</protein>
<dbReference type="Proteomes" id="UP001497680">
    <property type="component" value="Unassembled WGS sequence"/>
</dbReference>
<organism evidence="1 2">
    <name type="scientific">Hypoxylon rubiginosum</name>
    <dbReference type="NCBI Taxonomy" id="110542"/>
    <lineage>
        <taxon>Eukaryota</taxon>
        <taxon>Fungi</taxon>
        <taxon>Dikarya</taxon>
        <taxon>Ascomycota</taxon>
        <taxon>Pezizomycotina</taxon>
        <taxon>Sordariomycetes</taxon>
        <taxon>Xylariomycetidae</taxon>
        <taxon>Xylariales</taxon>
        <taxon>Hypoxylaceae</taxon>
        <taxon>Hypoxylon</taxon>
    </lineage>
</organism>
<name>A0ACC0DG18_9PEZI</name>
<reference evidence="1 2" key="1">
    <citation type="journal article" date="2022" name="New Phytol.">
        <title>Ecological generalism drives hyperdiversity of secondary metabolite gene clusters in xylarialean endophytes.</title>
        <authorList>
            <person name="Franco M.E.E."/>
            <person name="Wisecaver J.H."/>
            <person name="Arnold A.E."/>
            <person name="Ju Y.M."/>
            <person name="Slot J.C."/>
            <person name="Ahrendt S."/>
            <person name="Moore L.P."/>
            <person name="Eastman K.E."/>
            <person name="Scott K."/>
            <person name="Konkel Z."/>
            <person name="Mondo S.J."/>
            <person name="Kuo A."/>
            <person name="Hayes R.D."/>
            <person name="Haridas S."/>
            <person name="Andreopoulos B."/>
            <person name="Riley R."/>
            <person name="LaButti K."/>
            <person name="Pangilinan J."/>
            <person name="Lipzen A."/>
            <person name="Amirebrahimi M."/>
            <person name="Yan J."/>
            <person name="Adam C."/>
            <person name="Keymanesh K."/>
            <person name="Ng V."/>
            <person name="Louie K."/>
            <person name="Northen T."/>
            <person name="Drula E."/>
            <person name="Henrissat B."/>
            <person name="Hsieh H.M."/>
            <person name="Youens-Clark K."/>
            <person name="Lutzoni F."/>
            <person name="Miadlikowska J."/>
            <person name="Eastwood D.C."/>
            <person name="Hamelin R.C."/>
            <person name="Grigoriev I.V."/>
            <person name="U'Ren J.M."/>
        </authorList>
    </citation>
    <scope>NUCLEOTIDE SEQUENCE [LARGE SCALE GENOMIC DNA]</scope>
    <source>
        <strain evidence="1 2">ER1909</strain>
    </source>
</reference>